<protein>
    <submittedName>
        <fullName evidence="2">Uncharacterized protein</fullName>
    </submittedName>
</protein>
<dbReference type="Proteomes" id="UP001196413">
    <property type="component" value="Unassembled WGS sequence"/>
</dbReference>
<name>A0AAD5M7N5_PARTN</name>
<gene>
    <name evidence="2" type="ORF">KIN20_010288</name>
</gene>
<evidence type="ECO:0000313" key="2">
    <source>
        <dbReference type="EMBL" id="KAJ1353625.1"/>
    </source>
</evidence>
<accession>A0AAD5M7N5</accession>
<feature type="region of interest" description="Disordered" evidence="1">
    <location>
        <begin position="1"/>
        <end position="33"/>
    </location>
</feature>
<organism evidence="2 3">
    <name type="scientific">Parelaphostrongylus tenuis</name>
    <name type="common">Meningeal worm</name>
    <dbReference type="NCBI Taxonomy" id="148309"/>
    <lineage>
        <taxon>Eukaryota</taxon>
        <taxon>Metazoa</taxon>
        <taxon>Ecdysozoa</taxon>
        <taxon>Nematoda</taxon>
        <taxon>Chromadorea</taxon>
        <taxon>Rhabditida</taxon>
        <taxon>Rhabditina</taxon>
        <taxon>Rhabditomorpha</taxon>
        <taxon>Strongyloidea</taxon>
        <taxon>Metastrongylidae</taxon>
        <taxon>Parelaphostrongylus</taxon>
    </lineage>
</organism>
<proteinExistence type="predicted"/>
<dbReference type="EMBL" id="JAHQIW010001786">
    <property type="protein sequence ID" value="KAJ1353625.1"/>
    <property type="molecule type" value="Genomic_DNA"/>
</dbReference>
<feature type="compositionally biased region" description="Polar residues" evidence="1">
    <location>
        <begin position="18"/>
        <end position="27"/>
    </location>
</feature>
<keyword evidence="3" id="KW-1185">Reference proteome</keyword>
<evidence type="ECO:0000313" key="3">
    <source>
        <dbReference type="Proteomes" id="UP001196413"/>
    </source>
</evidence>
<dbReference type="AlphaFoldDB" id="A0AAD5M7N5"/>
<reference evidence="2" key="1">
    <citation type="submission" date="2021-06" db="EMBL/GenBank/DDBJ databases">
        <title>Parelaphostrongylus tenuis whole genome reference sequence.</title>
        <authorList>
            <person name="Garwood T.J."/>
            <person name="Larsen P.A."/>
            <person name="Fountain-Jones N.M."/>
            <person name="Garbe J.R."/>
            <person name="Macchietto M.G."/>
            <person name="Kania S.A."/>
            <person name="Gerhold R.W."/>
            <person name="Richards J.E."/>
            <person name="Wolf T.M."/>
        </authorList>
    </citation>
    <scope>NUCLEOTIDE SEQUENCE</scope>
    <source>
        <strain evidence="2">MNPRO001-30</strain>
        <tissue evidence="2">Meninges</tissue>
    </source>
</reference>
<sequence>MERNLFASPLADHILQPPCSNQTTTMNDYGRKSERKENVFGSTYFVKMDRPSIHKIHHGTEAGIESIPAVEDKPLLRQRSETYYP</sequence>
<evidence type="ECO:0000256" key="1">
    <source>
        <dbReference type="SAM" id="MobiDB-lite"/>
    </source>
</evidence>
<comment type="caution">
    <text evidence="2">The sequence shown here is derived from an EMBL/GenBank/DDBJ whole genome shotgun (WGS) entry which is preliminary data.</text>
</comment>